<sequence length="99" mass="11006">MTSTANKKQHEDAARKEIAKKRQLWYELESESSSGTESEEGGEEAEFDEDSCDKESATEKSGEQVGSNPAATPEARSKRWYVQGSDVYYAGYDLNDKGN</sequence>
<keyword evidence="3" id="KW-1185">Reference proteome</keyword>
<dbReference type="Proteomes" id="UP000823775">
    <property type="component" value="Unassembled WGS sequence"/>
</dbReference>
<organism evidence="2 3">
    <name type="scientific">Datura stramonium</name>
    <name type="common">Jimsonweed</name>
    <name type="synonym">Common thornapple</name>
    <dbReference type="NCBI Taxonomy" id="4076"/>
    <lineage>
        <taxon>Eukaryota</taxon>
        <taxon>Viridiplantae</taxon>
        <taxon>Streptophyta</taxon>
        <taxon>Embryophyta</taxon>
        <taxon>Tracheophyta</taxon>
        <taxon>Spermatophyta</taxon>
        <taxon>Magnoliopsida</taxon>
        <taxon>eudicotyledons</taxon>
        <taxon>Gunneridae</taxon>
        <taxon>Pentapetalae</taxon>
        <taxon>asterids</taxon>
        <taxon>lamiids</taxon>
        <taxon>Solanales</taxon>
        <taxon>Solanaceae</taxon>
        <taxon>Solanoideae</taxon>
        <taxon>Datureae</taxon>
        <taxon>Datura</taxon>
    </lineage>
</organism>
<feature type="region of interest" description="Disordered" evidence="1">
    <location>
        <begin position="26"/>
        <end position="80"/>
    </location>
</feature>
<evidence type="ECO:0000256" key="1">
    <source>
        <dbReference type="SAM" id="MobiDB-lite"/>
    </source>
</evidence>
<gene>
    <name evidence="2" type="ORF">HAX54_027356</name>
</gene>
<feature type="compositionally biased region" description="Acidic residues" evidence="1">
    <location>
        <begin position="37"/>
        <end position="52"/>
    </location>
</feature>
<protein>
    <submittedName>
        <fullName evidence="2">Uncharacterized protein</fullName>
    </submittedName>
</protein>
<dbReference type="EMBL" id="JACEIK010003314">
    <property type="protein sequence ID" value="MCD9641265.1"/>
    <property type="molecule type" value="Genomic_DNA"/>
</dbReference>
<accession>A0ABS8V5G2</accession>
<evidence type="ECO:0000313" key="2">
    <source>
        <dbReference type="EMBL" id="MCD9641265.1"/>
    </source>
</evidence>
<reference evidence="2 3" key="1">
    <citation type="journal article" date="2021" name="BMC Genomics">
        <title>Datura genome reveals duplications of psychoactive alkaloid biosynthetic genes and high mutation rate following tissue culture.</title>
        <authorList>
            <person name="Rajewski A."/>
            <person name="Carter-House D."/>
            <person name="Stajich J."/>
            <person name="Litt A."/>
        </authorList>
    </citation>
    <scope>NUCLEOTIDE SEQUENCE [LARGE SCALE GENOMIC DNA]</scope>
    <source>
        <strain evidence="2">AR-01</strain>
    </source>
</reference>
<evidence type="ECO:0000313" key="3">
    <source>
        <dbReference type="Proteomes" id="UP000823775"/>
    </source>
</evidence>
<name>A0ABS8V5G2_DATST</name>
<proteinExistence type="predicted"/>
<comment type="caution">
    <text evidence="2">The sequence shown here is derived from an EMBL/GenBank/DDBJ whole genome shotgun (WGS) entry which is preliminary data.</text>
</comment>
<feature type="compositionally biased region" description="Basic and acidic residues" evidence="1">
    <location>
        <begin position="53"/>
        <end position="62"/>
    </location>
</feature>